<proteinExistence type="predicted"/>
<name>A0A7R9GCK8_9CRUS</name>
<keyword evidence="2" id="KW-0812">Transmembrane</keyword>
<dbReference type="AlphaFoldDB" id="A0A7R9GCK8"/>
<keyword evidence="4" id="KW-1185">Reference proteome</keyword>
<reference evidence="3" key="1">
    <citation type="submission" date="2020-11" db="EMBL/GenBank/DDBJ databases">
        <authorList>
            <person name="Tran Van P."/>
        </authorList>
    </citation>
    <scope>NUCLEOTIDE SEQUENCE</scope>
</reference>
<evidence type="ECO:0000313" key="4">
    <source>
        <dbReference type="Proteomes" id="UP000678499"/>
    </source>
</evidence>
<evidence type="ECO:0000256" key="2">
    <source>
        <dbReference type="SAM" id="Phobius"/>
    </source>
</evidence>
<evidence type="ECO:0000256" key="1">
    <source>
        <dbReference type="SAM" id="MobiDB-lite"/>
    </source>
</evidence>
<dbReference type="EMBL" id="CAJPEX010000544">
    <property type="protein sequence ID" value="CAG0916214.1"/>
    <property type="molecule type" value="Genomic_DNA"/>
</dbReference>
<feature type="region of interest" description="Disordered" evidence="1">
    <location>
        <begin position="58"/>
        <end position="77"/>
    </location>
</feature>
<accession>A0A7R9GCK8</accession>
<keyword evidence="2" id="KW-1133">Transmembrane helix</keyword>
<organism evidence="3">
    <name type="scientific">Notodromas monacha</name>
    <dbReference type="NCBI Taxonomy" id="399045"/>
    <lineage>
        <taxon>Eukaryota</taxon>
        <taxon>Metazoa</taxon>
        <taxon>Ecdysozoa</taxon>
        <taxon>Arthropoda</taxon>
        <taxon>Crustacea</taxon>
        <taxon>Oligostraca</taxon>
        <taxon>Ostracoda</taxon>
        <taxon>Podocopa</taxon>
        <taxon>Podocopida</taxon>
        <taxon>Cypridocopina</taxon>
        <taxon>Cypridoidea</taxon>
        <taxon>Cyprididae</taxon>
        <taxon>Notodromas</taxon>
    </lineage>
</organism>
<feature type="transmembrane region" description="Helical" evidence="2">
    <location>
        <begin position="108"/>
        <end position="124"/>
    </location>
</feature>
<protein>
    <submittedName>
        <fullName evidence="3">Uncharacterized protein</fullName>
    </submittedName>
</protein>
<evidence type="ECO:0000313" key="3">
    <source>
        <dbReference type="EMBL" id="CAD7276062.1"/>
    </source>
</evidence>
<gene>
    <name evidence="3" type="ORF">NMOB1V02_LOCUS3840</name>
</gene>
<dbReference type="EMBL" id="OA882581">
    <property type="protein sequence ID" value="CAD7276062.1"/>
    <property type="molecule type" value="Genomic_DNA"/>
</dbReference>
<keyword evidence="2" id="KW-0472">Membrane</keyword>
<dbReference type="Proteomes" id="UP000678499">
    <property type="component" value="Unassembled WGS sequence"/>
</dbReference>
<sequence>MTKNMSGGYGGLENKSFVMRSNLSFSALFIFLVLKKFSCVSAWDVSFVFPQEKLLQTQNRNDESSPNGPPWSPMTEVPRGSAAAAEKYCSIKLNNENTKYYGGLMKKLRLGTLILLAAAILLLMHTPGVSGKPVPEPTINGIHATHRAHQRYGHPGHSTYGHFSGMIGRLLGTGYHTFGQKKKRVQGYFG</sequence>